<dbReference type="AlphaFoldDB" id="W6N7W9"/>
<name>W6N7W9_CLOTY</name>
<proteinExistence type="predicted"/>
<evidence type="ECO:0000313" key="1">
    <source>
        <dbReference type="EMBL" id="CDL92863.1"/>
    </source>
</evidence>
<dbReference type="RefSeq" id="WP_017751194.1">
    <property type="nucleotide sequence ID" value="NZ_CBXI010000044.1"/>
</dbReference>
<accession>W6N7W9</accession>
<sequence>MPLLNLIYNNEREDIINGIKSLKQYFKQKNINIGVSESLESGTHFLKIYSDCELNKRLVNIFNIQIANIVYGIIVKEFYKKEIDLFLQENYFFLQNDEMDNIKNESYNLLMGDISIIDENSIYCINKKNNILEEIIDCMRESNNINIEGFISFRMKNTLSDLKNIIDKVVEKYMVEKEYDDFIKLLKYFVEIQESKIEYMDIVIEDNGDYIVRNEQGIDITNKLFNELTEFKTDKDVSSEDLLISVLITNSPQNICIHSVENCRNSEIIDTIQKVFTDRVKFYNSCNV</sequence>
<reference evidence="1 2" key="1">
    <citation type="journal article" date="2015" name="Genome Announc.">
        <title>Draft Genome Sequence of Clostridium tyrobutyricum Strain DIVETGP, Isolated from Cow's Milk for Grana Padano Production.</title>
        <authorList>
            <person name="Soggiu A."/>
            <person name="Piras C."/>
            <person name="Gaiarsa S."/>
            <person name="Sassera D."/>
            <person name="Roncada P."/>
            <person name="Bendixen E."/>
            <person name="Brasca M."/>
            <person name="Bonizzi L."/>
        </authorList>
    </citation>
    <scope>NUCLEOTIDE SEQUENCE [LARGE SCALE GENOMIC DNA]</scope>
    <source>
        <strain evidence="1 2">DIVETGP</strain>
    </source>
</reference>
<dbReference type="EMBL" id="CBXI010000044">
    <property type="protein sequence ID" value="CDL92863.1"/>
    <property type="molecule type" value="Genomic_DNA"/>
</dbReference>
<dbReference type="InterPro" id="IPR014199">
    <property type="entry name" value="Spore_YtxC"/>
</dbReference>
<dbReference type="GeneID" id="29418422"/>
<dbReference type="OrthoDB" id="2986513at2"/>
<organism evidence="1 2">
    <name type="scientific">Clostridium tyrobutyricum DIVETGP</name>
    <dbReference type="NCBI Taxonomy" id="1408889"/>
    <lineage>
        <taxon>Bacteria</taxon>
        <taxon>Bacillati</taxon>
        <taxon>Bacillota</taxon>
        <taxon>Clostridia</taxon>
        <taxon>Eubacteriales</taxon>
        <taxon>Clostridiaceae</taxon>
        <taxon>Clostridium</taxon>
    </lineage>
</organism>
<comment type="caution">
    <text evidence="1">The sequence shown here is derived from an EMBL/GenBank/DDBJ whole genome shotgun (WGS) entry which is preliminary data.</text>
</comment>
<keyword evidence="2" id="KW-1185">Reference proteome</keyword>
<protein>
    <recommendedName>
        <fullName evidence="3">Sporulation protein YtxC</fullName>
    </recommendedName>
</protein>
<evidence type="ECO:0008006" key="3">
    <source>
        <dbReference type="Google" id="ProtNLM"/>
    </source>
</evidence>
<dbReference type="Pfam" id="PF08812">
    <property type="entry name" value="YtxC"/>
    <property type="match status" value="1"/>
</dbReference>
<dbReference type="NCBIfam" id="TIGR02834">
    <property type="entry name" value="spo_ytxC"/>
    <property type="match status" value="1"/>
</dbReference>
<gene>
    <name evidence="1" type="ORF">CTDIVETGP_2933</name>
</gene>
<dbReference type="Proteomes" id="UP000019482">
    <property type="component" value="Unassembled WGS sequence"/>
</dbReference>
<evidence type="ECO:0000313" key="2">
    <source>
        <dbReference type="Proteomes" id="UP000019482"/>
    </source>
</evidence>